<evidence type="ECO:0000313" key="5">
    <source>
        <dbReference type="Proteomes" id="UP000789595"/>
    </source>
</evidence>
<dbReference type="InterPro" id="IPR003323">
    <property type="entry name" value="OTU_dom"/>
</dbReference>
<dbReference type="Proteomes" id="UP000789595">
    <property type="component" value="Unassembled WGS sequence"/>
</dbReference>
<dbReference type="PROSITE" id="PS50802">
    <property type="entry name" value="OTU"/>
    <property type="match status" value="1"/>
</dbReference>
<evidence type="ECO:0000259" key="3">
    <source>
        <dbReference type="PROSITE" id="PS50802"/>
    </source>
</evidence>
<proteinExistence type="predicted"/>
<feature type="compositionally biased region" description="Pro residues" evidence="1">
    <location>
        <begin position="1236"/>
        <end position="1252"/>
    </location>
</feature>
<dbReference type="PANTHER" id="PTHR47773:SF1">
    <property type="entry name" value="C2H2-TYPE DOMAIN-CONTAINING PROTEIN"/>
    <property type="match status" value="1"/>
</dbReference>
<feature type="region of interest" description="Disordered" evidence="1">
    <location>
        <begin position="383"/>
        <end position="405"/>
    </location>
</feature>
<dbReference type="PANTHER" id="PTHR47773">
    <property type="entry name" value="SI:DKEY-9I5.2-RELATED"/>
    <property type="match status" value="1"/>
</dbReference>
<evidence type="ECO:0000256" key="1">
    <source>
        <dbReference type="SAM" id="MobiDB-lite"/>
    </source>
</evidence>
<evidence type="ECO:0000313" key="4">
    <source>
        <dbReference type="EMBL" id="CAH0372550.1"/>
    </source>
</evidence>
<dbReference type="Gene3D" id="3.90.70.80">
    <property type="match status" value="1"/>
</dbReference>
<keyword evidence="2" id="KW-0732">Signal</keyword>
<dbReference type="EMBL" id="CAKKNE010000003">
    <property type="protein sequence ID" value="CAH0372550.1"/>
    <property type="molecule type" value="Genomic_DNA"/>
</dbReference>
<sequence length="1361" mass="153414">MCKFTFSAACFWPGEGKMRTLTVIGCVLAALAAADDVPAPAPAPAPAKKNTGQWSCGPHVRDDVQRLRRRIDTLWGSPQQLCEEIFSNGWHWNPPDAAWRAARTRQPPQREQWYRRPIGVWLPHIFFHNELPAPPCPNDCCIGKDSMVDVKSKVWPSNVVRVFGVHDHWWLDTVRLKCKRCGILFRLTDPKSIAQCPIHVRSFFNIFKGKKYAVEADLAKLIEDAWDPLGTAPTVRILQHFYIEYYYGQQLNYWALHGRLTSAERTNNTNQRPARLALGVARGSLADARTAAEVVNQLGAARRARDERRAAPRIDRLSELRGFGPGKVAMFREINVHSIQDLEAVQESALIARSVSKKRDRSDQLKALQHYKAMALEYLEEKYGSWPPPTTPPSQPEQPNDVEKLADRRAAAAACKAAMEEREAAQNAENGTVRYVPPPFLDFDDKNGWNGVFVGRDIVDDIAAGMWSDRREFVTTQLAGLSGQVLKTDFTYKIAEKIVCYHPDSGMLFKPFGGFASVVNEAGQVMWYGFHHREDAFEETEPHFAALLARLKKMHGDDYMPSAIYIDNCCSRRTAFNRVFPDVPILLDPFHWFARWDEAISIPSTHKLRWQFRAMLRDAVLVPDPNDVALLTDYYPKKKRGEIYGMCRRVVPPPKQLRENIENVLNVFVKRDTAILAAAAQNEIQGNETDAEMAAVADRPLFFNPKKFASVKKKQMKHVCRVHLNAACPTPGTTPRAACQGCLSDPPGARLYTSRPAKASRSRRPGRPAPPLYFTSRGSSQSEAMHRLLRAAIGSTTCGTVRAEHAVGSFIYRWNIDRGIDKLGDVDYHTYHHETLAVINSIAASFGLETDDLPFPKLNINERGRGDEKFGMECQNIVDLSRLNLNDDPTPVSPEDDAPPDVPQPQSFVQTVRGDGRCLYRAFAAAASRIRPALFTAEIDWKDGNDLVVRREIINLRTEAARRMRTHRESRVHADRAPLDNEASARHGSWDRWFEEMTNEDDLHNEKAPNSRWGDHLMLMGLGLAFGFSIFISIIHPDGRVRRTESRVPYHQELLPDGTVDVDAPSIHLAWHVDDQGDGRHFDVIVEDVDQGGDDSLKRVSVNKAINNRTTSFDHLGKLSGMKDKAPTPFNEGPDGEDERRLFEELHKKYTRSSSSSYQKFMTEWTERVITEVHKQLAGDAHLKLRLKTMEQLYDEYDRRYNPVEVVQDLTPADQQNVREAYRYQRADRDATTAPPAEPGGPTRVPPPPPAERQPIQFPGVVPFCCALPSAPPPPGFFFPHRPLPTAPATPWGFMPPPPRPVPAPRVDGRTTCLRCGRPTGAHLVRGREHCTNPCKCGRPFDDPRHVSESRPGPFCTLPPL</sequence>
<name>A0A8J2WZN5_9STRA</name>
<gene>
    <name evidence="4" type="ORF">PECAL_3P25570</name>
</gene>
<feature type="region of interest" description="Disordered" evidence="1">
    <location>
        <begin position="1225"/>
        <end position="1254"/>
    </location>
</feature>
<feature type="region of interest" description="Disordered" evidence="1">
    <location>
        <begin position="1116"/>
        <end position="1137"/>
    </location>
</feature>
<organism evidence="4 5">
    <name type="scientific">Pelagomonas calceolata</name>
    <dbReference type="NCBI Taxonomy" id="35677"/>
    <lineage>
        <taxon>Eukaryota</taxon>
        <taxon>Sar</taxon>
        <taxon>Stramenopiles</taxon>
        <taxon>Ochrophyta</taxon>
        <taxon>Pelagophyceae</taxon>
        <taxon>Pelagomonadales</taxon>
        <taxon>Pelagomonadaceae</taxon>
        <taxon>Pelagomonas</taxon>
    </lineage>
</organism>
<comment type="caution">
    <text evidence="4">The sequence shown here is derived from an EMBL/GenBank/DDBJ whole genome shotgun (WGS) entry which is preliminary data.</text>
</comment>
<feature type="compositionally biased region" description="Basic and acidic residues" evidence="1">
    <location>
        <begin position="1116"/>
        <end position="1126"/>
    </location>
</feature>
<feature type="signal peptide" evidence="2">
    <location>
        <begin position="1"/>
        <end position="34"/>
    </location>
</feature>
<accession>A0A8J2WZN5</accession>
<dbReference type="CDD" id="cd22744">
    <property type="entry name" value="OTU"/>
    <property type="match status" value="1"/>
</dbReference>
<keyword evidence="5" id="KW-1185">Reference proteome</keyword>
<feature type="domain" description="OTU" evidence="3">
    <location>
        <begin position="907"/>
        <end position="1088"/>
    </location>
</feature>
<feature type="region of interest" description="Disordered" evidence="1">
    <location>
        <begin position="750"/>
        <end position="777"/>
    </location>
</feature>
<reference evidence="4" key="1">
    <citation type="submission" date="2021-11" db="EMBL/GenBank/DDBJ databases">
        <authorList>
            <consortium name="Genoscope - CEA"/>
            <person name="William W."/>
        </authorList>
    </citation>
    <scope>NUCLEOTIDE SEQUENCE</scope>
</reference>
<evidence type="ECO:0000256" key="2">
    <source>
        <dbReference type="SAM" id="SignalP"/>
    </source>
</evidence>
<feature type="region of interest" description="Disordered" evidence="1">
    <location>
        <begin position="885"/>
        <end position="907"/>
    </location>
</feature>
<protein>
    <recommendedName>
        <fullName evidence="3">OTU domain-containing protein</fullName>
    </recommendedName>
</protein>
<dbReference type="InterPro" id="IPR046616">
    <property type="entry name" value="DUF6729"/>
</dbReference>
<feature type="compositionally biased region" description="Pro residues" evidence="1">
    <location>
        <begin position="386"/>
        <end position="396"/>
    </location>
</feature>
<dbReference type="OrthoDB" id="1920326at2759"/>
<dbReference type="Pfam" id="PF20499">
    <property type="entry name" value="DUF6729"/>
    <property type="match status" value="1"/>
</dbReference>
<feature type="chain" id="PRO_5035185469" description="OTU domain-containing protein" evidence="2">
    <location>
        <begin position="35"/>
        <end position="1361"/>
    </location>
</feature>